<gene>
    <name evidence="2" type="ORF">GCM10011403_27500</name>
</gene>
<dbReference type="AlphaFoldDB" id="A0A916VK02"/>
<reference evidence="2" key="2">
    <citation type="submission" date="2020-09" db="EMBL/GenBank/DDBJ databases">
        <authorList>
            <person name="Sun Q."/>
            <person name="Zhou Y."/>
        </authorList>
    </citation>
    <scope>NUCLEOTIDE SEQUENCE</scope>
    <source>
        <strain evidence="2">CGMCC 1.15425</strain>
    </source>
</reference>
<dbReference type="InterPro" id="IPR050900">
    <property type="entry name" value="Transposase_IS3/IS150/IS904"/>
</dbReference>
<accession>A0A916VK02</accession>
<evidence type="ECO:0000313" key="3">
    <source>
        <dbReference type="Proteomes" id="UP000627715"/>
    </source>
</evidence>
<evidence type="ECO:0000259" key="1">
    <source>
        <dbReference type="PROSITE" id="PS50994"/>
    </source>
</evidence>
<proteinExistence type="predicted"/>
<dbReference type="GO" id="GO:0003676">
    <property type="term" value="F:nucleic acid binding"/>
    <property type="evidence" value="ECO:0007669"/>
    <property type="project" value="InterPro"/>
</dbReference>
<dbReference type="EMBL" id="BMIY01000013">
    <property type="protein sequence ID" value="GFZ82478.1"/>
    <property type="molecule type" value="Genomic_DNA"/>
</dbReference>
<name>A0A916VK02_9GAMM</name>
<dbReference type="InterPro" id="IPR012337">
    <property type="entry name" value="RNaseH-like_sf"/>
</dbReference>
<dbReference type="GO" id="GO:0015074">
    <property type="term" value="P:DNA integration"/>
    <property type="evidence" value="ECO:0007669"/>
    <property type="project" value="InterPro"/>
</dbReference>
<dbReference type="Proteomes" id="UP000627715">
    <property type="component" value="Unassembled WGS sequence"/>
</dbReference>
<sequence>MLSVPMTARCLTKFADDVEPPDIPNHLDREFEVDAPNTVWCGDVTYIWADSRWYYLAVVIDLYSRRVVGWSLSTIPDAALVVKAEDMAYEQRGKPQDVMFHSDQGCKGAFNWSARKLLGQCTDGTPF</sequence>
<dbReference type="PANTHER" id="PTHR46889">
    <property type="entry name" value="TRANSPOSASE INSF FOR INSERTION SEQUENCE IS3B-RELATED"/>
    <property type="match status" value="1"/>
</dbReference>
<dbReference type="Gene3D" id="3.30.420.10">
    <property type="entry name" value="Ribonuclease H-like superfamily/Ribonuclease H"/>
    <property type="match status" value="1"/>
</dbReference>
<organism evidence="2 3">
    <name type="scientific">Pseudohongiella nitratireducens</name>
    <dbReference type="NCBI Taxonomy" id="1768907"/>
    <lineage>
        <taxon>Bacteria</taxon>
        <taxon>Pseudomonadati</taxon>
        <taxon>Pseudomonadota</taxon>
        <taxon>Gammaproteobacteria</taxon>
        <taxon>Pseudomonadales</taxon>
        <taxon>Pseudohongiellaceae</taxon>
        <taxon>Pseudohongiella</taxon>
    </lineage>
</organism>
<comment type="caution">
    <text evidence="2">The sequence shown here is derived from an EMBL/GenBank/DDBJ whole genome shotgun (WGS) entry which is preliminary data.</text>
</comment>
<dbReference type="SUPFAM" id="SSF53098">
    <property type="entry name" value="Ribonuclease H-like"/>
    <property type="match status" value="1"/>
</dbReference>
<dbReference type="InterPro" id="IPR036397">
    <property type="entry name" value="RNaseH_sf"/>
</dbReference>
<dbReference type="PROSITE" id="PS50994">
    <property type="entry name" value="INTEGRASE"/>
    <property type="match status" value="1"/>
</dbReference>
<feature type="domain" description="Integrase catalytic" evidence="1">
    <location>
        <begin position="32"/>
        <end position="127"/>
    </location>
</feature>
<dbReference type="OrthoDB" id="7064550at2"/>
<dbReference type="PANTHER" id="PTHR46889:SF4">
    <property type="entry name" value="TRANSPOSASE INSO FOR INSERTION SEQUENCE ELEMENT IS911B-RELATED"/>
    <property type="match status" value="1"/>
</dbReference>
<reference evidence="2" key="1">
    <citation type="journal article" date="2014" name="Int. J. Syst. Evol. Microbiol.">
        <title>Complete genome sequence of Corynebacterium casei LMG S-19264T (=DSM 44701T), isolated from a smear-ripened cheese.</title>
        <authorList>
            <consortium name="US DOE Joint Genome Institute (JGI-PGF)"/>
            <person name="Walter F."/>
            <person name="Albersmeier A."/>
            <person name="Kalinowski J."/>
            <person name="Ruckert C."/>
        </authorList>
    </citation>
    <scope>NUCLEOTIDE SEQUENCE</scope>
    <source>
        <strain evidence="2">CGMCC 1.15425</strain>
    </source>
</reference>
<keyword evidence="3" id="KW-1185">Reference proteome</keyword>
<evidence type="ECO:0000313" key="2">
    <source>
        <dbReference type="EMBL" id="GFZ82478.1"/>
    </source>
</evidence>
<dbReference type="InterPro" id="IPR001584">
    <property type="entry name" value="Integrase_cat-core"/>
</dbReference>
<dbReference type="Pfam" id="PF00665">
    <property type="entry name" value="rve"/>
    <property type="match status" value="1"/>
</dbReference>
<protein>
    <recommendedName>
        <fullName evidence="1">Integrase catalytic domain-containing protein</fullName>
    </recommendedName>
</protein>